<feature type="region of interest" description="Disordered" evidence="1">
    <location>
        <begin position="1"/>
        <end position="80"/>
    </location>
</feature>
<protein>
    <submittedName>
        <fullName evidence="2">Uncharacterized protein</fullName>
    </submittedName>
</protein>
<reference evidence="3" key="1">
    <citation type="submission" date="2016-11" db="EMBL/GenBank/DDBJ databases">
        <title>Mesorhizobium oceanicum sp. nov., isolated from deep seawater in South China Sea.</title>
        <authorList>
            <person name="Fu G.-Y."/>
        </authorList>
    </citation>
    <scope>NUCLEOTIDE SEQUENCE [LARGE SCALE GENOMIC DNA]</scope>
    <source>
        <strain evidence="3">B7</strain>
    </source>
</reference>
<evidence type="ECO:0000256" key="1">
    <source>
        <dbReference type="SAM" id="MobiDB-lite"/>
    </source>
</evidence>
<proteinExistence type="predicted"/>
<dbReference type="OrthoDB" id="8115249at2"/>
<organism evidence="2 3">
    <name type="scientific">Aquibium oceanicum</name>
    <dbReference type="NCBI Taxonomy" id="1670800"/>
    <lineage>
        <taxon>Bacteria</taxon>
        <taxon>Pseudomonadati</taxon>
        <taxon>Pseudomonadota</taxon>
        <taxon>Alphaproteobacteria</taxon>
        <taxon>Hyphomicrobiales</taxon>
        <taxon>Phyllobacteriaceae</taxon>
        <taxon>Aquibium</taxon>
    </lineage>
</organism>
<feature type="compositionally biased region" description="Polar residues" evidence="1">
    <location>
        <begin position="1"/>
        <end position="14"/>
    </location>
</feature>
<name>A0A1L3SSW9_9HYPH</name>
<gene>
    <name evidence="2" type="ORF">BSQ44_14600</name>
</gene>
<dbReference type="EMBL" id="CP018171">
    <property type="protein sequence ID" value="APH72451.1"/>
    <property type="molecule type" value="Genomic_DNA"/>
</dbReference>
<keyword evidence="3" id="KW-1185">Reference proteome</keyword>
<feature type="compositionally biased region" description="Basic and acidic residues" evidence="1">
    <location>
        <begin position="30"/>
        <end position="64"/>
    </location>
</feature>
<evidence type="ECO:0000313" key="3">
    <source>
        <dbReference type="Proteomes" id="UP000182840"/>
    </source>
</evidence>
<dbReference type="Proteomes" id="UP000182840">
    <property type="component" value="Chromosome"/>
</dbReference>
<evidence type="ECO:0000313" key="2">
    <source>
        <dbReference type="EMBL" id="APH72451.1"/>
    </source>
</evidence>
<dbReference type="STRING" id="1670800.BSQ44_14600"/>
<accession>A0A1L3SSW9</accession>
<sequence length="80" mass="8577">MGPSAPANTGQYPNLNIPRRSAAEQLGSSEAKRAERDLKSAARDQGKDLDRSTVGKKDMDELRKLGATHGADALKEIEGE</sequence>
<dbReference type="AlphaFoldDB" id="A0A1L3SSW9"/>
<dbReference type="KEGG" id="meso:BSQ44_14600"/>